<dbReference type="AlphaFoldDB" id="A0A518BJ23"/>
<accession>A0A518BJ23</accession>
<sequence>MATATSARRTTAVDTELLYDMLLGARTADRVTLMFRDGRQITGALVFNQFKGTGRLIDVDKELSLDFGIDELRDVRF</sequence>
<reference evidence="1 2" key="1">
    <citation type="submission" date="2019-02" db="EMBL/GenBank/DDBJ databases">
        <title>Deep-cultivation of Planctomycetes and their phenomic and genomic characterization uncovers novel biology.</title>
        <authorList>
            <person name="Wiegand S."/>
            <person name="Jogler M."/>
            <person name="Boedeker C."/>
            <person name="Pinto D."/>
            <person name="Vollmers J."/>
            <person name="Rivas-Marin E."/>
            <person name="Kohn T."/>
            <person name="Peeters S.H."/>
            <person name="Heuer A."/>
            <person name="Rast P."/>
            <person name="Oberbeckmann S."/>
            <person name="Bunk B."/>
            <person name="Jeske O."/>
            <person name="Meyerdierks A."/>
            <person name="Storesund J.E."/>
            <person name="Kallscheuer N."/>
            <person name="Luecker S."/>
            <person name="Lage O.M."/>
            <person name="Pohl T."/>
            <person name="Merkel B.J."/>
            <person name="Hornburger P."/>
            <person name="Mueller R.-W."/>
            <person name="Bruemmer F."/>
            <person name="Labrenz M."/>
            <person name="Spormann A.M."/>
            <person name="Op den Camp H."/>
            <person name="Overmann J."/>
            <person name="Amann R."/>
            <person name="Jetten M.S.M."/>
            <person name="Mascher T."/>
            <person name="Medema M.H."/>
            <person name="Devos D.P."/>
            <person name="Kaster A.-K."/>
            <person name="Ovreas L."/>
            <person name="Rohde M."/>
            <person name="Galperin M.Y."/>
            <person name="Jogler C."/>
        </authorList>
    </citation>
    <scope>NUCLEOTIDE SEQUENCE [LARGE SCALE GENOMIC DNA]</scope>
    <source>
        <strain evidence="1 2">Pla133</strain>
    </source>
</reference>
<organism evidence="1 2">
    <name type="scientific">Engelhardtia mirabilis</name>
    <dbReference type="NCBI Taxonomy" id="2528011"/>
    <lineage>
        <taxon>Bacteria</taxon>
        <taxon>Pseudomonadati</taxon>
        <taxon>Planctomycetota</taxon>
        <taxon>Planctomycetia</taxon>
        <taxon>Planctomycetia incertae sedis</taxon>
        <taxon>Engelhardtia</taxon>
    </lineage>
</organism>
<evidence type="ECO:0000313" key="2">
    <source>
        <dbReference type="Proteomes" id="UP000316921"/>
    </source>
</evidence>
<dbReference type="RefSeq" id="WP_145064775.1">
    <property type="nucleotide sequence ID" value="NZ_CP036287.1"/>
</dbReference>
<protein>
    <submittedName>
        <fullName evidence="1">Uncharacterized protein</fullName>
    </submittedName>
</protein>
<proteinExistence type="predicted"/>
<name>A0A518BJ23_9BACT</name>
<dbReference type="EMBL" id="CP036287">
    <property type="protein sequence ID" value="QDU66980.1"/>
    <property type="molecule type" value="Genomic_DNA"/>
</dbReference>
<dbReference type="KEGG" id="pbap:Pla133_20560"/>
<keyword evidence="2" id="KW-1185">Reference proteome</keyword>
<evidence type="ECO:0000313" key="1">
    <source>
        <dbReference type="EMBL" id="QDU66980.1"/>
    </source>
</evidence>
<dbReference type="Proteomes" id="UP000316921">
    <property type="component" value="Chromosome"/>
</dbReference>
<gene>
    <name evidence="1" type="ORF">Pla133_20560</name>
</gene>